<dbReference type="EMBL" id="JAMD01000007">
    <property type="protein sequence ID" value="KEJ95223.1"/>
    <property type="molecule type" value="Genomic_DNA"/>
</dbReference>
<feature type="transmembrane region" description="Helical" evidence="1">
    <location>
        <begin position="136"/>
        <end position="154"/>
    </location>
</feature>
<keyword evidence="1" id="KW-1133">Transmembrane helix</keyword>
<feature type="transmembrane region" description="Helical" evidence="1">
    <location>
        <begin position="20"/>
        <end position="38"/>
    </location>
</feature>
<keyword evidence="1" id="KW-0812">Transmembrane</keyword>
<comment type="caution">
    <text evidence="3">The sequence shown here is derived from an EMBL/GenBank/DDBJ whole genome shotgun (WGS) entry which is preliminary data.</text>
</comment>
<proteinExistence type="predicted"/>
<dbReference type="AlphaFoldDB" id="A0A073IXX7"/>
<feature type="transmembrane region" description="Helical" evidence="1">
    <location>
        <begin position="58"/>
        <end position="77"/>
    </location>
</feature>
<feature type="domain" description="DUF1468" evidence="2">
    <location>
        <begin position="24"/>
        <end position="159"/>
    </location>
</feature>
<organism evidence="3 4">
    <name type="scientific">Pseudosulfitobacter pseudonitzschiae</name>
    <dbReference type="NCBI Taxonomy" id="1402135"/>
    <lineage>
        <taxon>Bacteria</taxon>
        <taxon>Pseudomonadati</taxon>
        <taxon>Pseudomonadota</taxon>
        <taxon>Alphaproteobacteria</taxon>
        <taxon>Rhodobacterales</taxon>
        <taxon>Roseobacteraceae</taxon>
        <taxon>Pseudosulfitobacter</taxon>
    </lineage>
</organism>
<evidence type="ECO:0000256" key="1">
    <source>
        <dbReference type="SAM" id="Phobius"/>
    </source>
</evidence>
<accession>A0A073IXX7</accession>
<dbReference type="Proteomes" id="UP000027746">
    <property type="component" value="Unassembled WGS sequence"/>
</dbReference>
<reference evidence="3 4" key="1">
    <citation type="submission" date="2014-01" db="EMBL/GenBank/DDBJ databases">
        <title>Sulfitobacter sp. H3 (MCCC 1A00686) Genome Sequencing.</title>
        <authorList>
            <person name="Lai Q."/>
            <person name="Hong Z."/>
        </authorList>
    </citation>
    <scope>NUCLEOTIDE SEQUENCE [LARGE SCALE GENOMIC DNA]</scope>
    <source>
        <strain evidence="3 4">H3</strain>
    </source>
</reference>
<evidence type="ECO:0000313" key="4">
    <source>
        <dbReference type="Proteomes" id="UP000027746"/>
    </source>
</evidence>
<evidence type="ECO:0000313" key="3">
    <source>
        <dbReference type="EMBL" id="KEJ95223.1"/>
    </source>
</evidence>
<keyword evidence="4" id="KW-1185">Reference proteome</keyword>
<gene>
    <name evidence="3" type="ORF">SUH3_22115</name>
</gene>
<evidence type="ECO:0000259" key="2">
    <source>
        <dbReference type="Pfam" id="PF07331"/>
    </source>
</evidence>
<dbReference type="InterPro" id="IPR009936">
    <property type="entry name" value="DUF1468"/>
</dbReference>
<keyword evidence="1" id="KW-0472">Membrane</keyword>
<sequence length="179" mass="20685">MLRFQTLQQMFQRYRRPGDIVFAWLALAFAVFMLSQLWDQTAWRNGQKLIAQPRFWPAVSLGGMAFFAALHLIGSMVSERIEGRWREVLTWVRALEFAIWFILYAVLVPVVGYLIGTVGFVLLLTLRMGYRSRRMMISATLIACAIVVLFRTLLHVSLPAGQIYEALPDGLRQFMLTYF</sequence>
<dbReference type="RefSeq" id="WP_037927282.1">
    <property type="nucleotide sequence ID" value="NZ_FQVP01000006.1"/>
</dbReference>
<name>A0A073IXX7_9RHOB</name>
<dbReference type="Pfam" id="PF07331">
    <property type="entry name" value="TctB"/>
    <property type="match status" value="1"/>
</dbReference>
<protein>
    <recommendedName>
        <fullName evidence="2">DUF1468 domain-containing protein</fullName>
    </recommendedName>
</protein>
<feature type="transmembrane region" description="Helical" evidence="1">
    <location>
        <begin position="97"/>
        <end position="124"/>
    </location>
</feature>
<dbReference type="OrthoDB" id="8454209at2"/>